<gene>
    <name evidence="4" type="ORF">SAMN02745161_2433</name>
</gene>
<dbReference type="SUPFAM" id="SSF55031">
    <property type="entry name" value="Bacterial exopeptidase dimerisation domain"/>
    <property type="match status" value="1"/>
</dbReference>
<feature type="domain" description="Peptidase M20 dimerisation" evidence="3">
    <location>
        <begin position="200"/>
        <end position="302"/>
    </location>
</feature>
<accession>A0A1N6I5P0</accession>
<keyword evidence="5" id="KW-1185">Reference proteome</keyword>
<dbReference type="SUPFAM" id="SSF53187">
    <property type="entry name" value="Zn-dependent exopeptidases"/>
    <property type="match status" value="1"/>
</dbReference>
<evidence type="ECO:0000256" key="2">
    <source>
        <dbReference type="ARBA" id="ARBA00022801"/>
    </source>
</evidence>
<evidence type="ECO:0000259" key="3">
    <source>
        <dbReference type="Pfam" id="PF07687"/>
    </source>
</evidence>
<keyword evidence="1" id="KW-0479">Metal-binding</keyword>
<dbReference type="PANTHER" id="PTHR43808">
    <property type="entry name" value="ACETYLORNITHINE DEACETYLASE"/>
    <property type="match status" value="1"/>
</dbReference>
<dbReference type="RefSeq" id="WP_074217208.1">
    <property type="nucleotide sequence ID" value="NZ_FSRG01000006.1"/>
</dbReference>
<dbReference type="GO" id="GO:0016787">
    <property type="term" value="F:hydrolase activity"/>
    <property type="evidence" value="ECO:0007669"/>
    <property type="project" value="UniProtKB-KW"/>
</dbReference>
<evidence type="ECO:0000313" key="5">
    <source>
        <dbReference type="Proteomes" id="UP000184694"/>
    </source>
</evidence>
<reference evidence="5" key="1">
    <citation type="submission" date="2016-11" db="EMBL/GenBank/DDBJ databases">
        <authorList>
            <person name="Varghese N."/>
            <person name="Submissions S."/>
        </authorList>
    </citation>
    <scope>NUCLEOTIDE SEQUENCE [LARGE SCALE GENOMIC DNA]</scope>
    <source>
        <strain evidence="5">DSM 17456</strain>
    </source>
</reference>
<dbReference type="InterPro" id="IPR002933">
    <property type="entry name" value="Peptidase_M20"/>
</dbReference>
<dbReference type="OrthoDB" id="5443984at2"/>
<dbReference type="STRING" id="1121457.SAMN02745161_2433"/>
<dbReference type="Gene3D" id="3.30.70.360">
    <property type="match status" value="1"/>
</dbReference>
<organism evidence="4 5">
    <name type="scientific">Halodesulfovibrio marinisediminis DSM 17456</name>
    <dbReference type="NCBI Taxonomy" id="1121457"/>
    <lineage>
        <taxon>Bacteria</taxon>
        <taxon>Pseudomonadati</taxon>
        <taxon>Thermodesulfobacteriota</taxon>
        <taxon>Desulfovibrionia</taxon>
        <taxon>Desulfovibrionales</taxon>
        <taxon>Desulfovibrionaceae</taxon>
        <taxon>Halodesulfovibrio</taxon>
    </lineage>
</organism>
<dbReference type="NCBIfam" id="NF010589">
    <property type="entry name" value="PRK13983.1"/>
    <property type="match status" value="1"/>
</dbReference>
<dbReference type="PANTHER" id="PTHR43808:SF32">
    <property type="entry name" value="ARGE_DAPE-RELATED DEACYLASE"/>
    <property type="match status" value="1"/>
</dbReference>
<proteinExistence type="predicted"/>
<evidence type="ECO:0000313" key="4">
    <source>
        <dbReference type="EMBL" id="SIO27334.1"/>
    </source>
</evidence>
<dbReference type="Gene3D" id="3.40.630.10">
    <property type="entry name" value="Zn peptidases"/>
    <property type="match status" value="1"/>
</dbReference>
<dbReference type="Proteomes" id="UP000184694">
    <property type="component" value="Unassembled WGS sequence"/>
</dbReference>
<sequence length="409" mass="45207">MSEQLLTFLDDQRDLVIELQKEMTARPALCPTSGGQGEKDKADYLLSWLKENNITDVEEMRAPDSRVNCGYRPTIIARIPGKSEKTLWIIGHTDVVPTGDHDLWESDPWTLRVDGDFMYGRGVEDNQQAIVSGLLVAKGLVDNNITPEYTLGLILTADEETGSKYGLEYVAKERPELFKKDDLILVPDIGDADGTMIEVAEKSILWQKISVVGKQCHGSTPNEGINSLEAAAAFILKIKKLHGIFDRTDDLFDPPISTFTPTKKEANVPNINTVPGLDVFYVDCRILPGYDLEDIRKEIKKLGDEVIQEYGVTITYEDDQANQSTSQTPADCEVVTKLDRAIKKVYNVTPQPKGVGGGTVAAHLRDEGLNVACWSKLIPNAHVPNEKSRISCNIGDAKVIATMLFDTTN</sequence>
<evidence type="ECO:0000256" key="1">
    <source>
        <dbReference type="ARBA" id="ARBA00022723"/>
    </source>
</evidence>
<protein>
    <submittedName>
        <fullName evidence="4">Succinyl-diaminopimelate desuccinylase</fullName>
    </submittedName>
</protein>
<keyword evidence="2" id="KW-0378">Hydrolase</keyword>
<dbReference type="Pfam" id="PF07687">
    <property type="entry name" value="M20_dimer"/>
    <property type="match status" value="1"/>
</dbReference>
<dbReference type="AlphaFoldDB" id="A0A1N6I5P0"/>
<dbReference type="InterPro" id="IPR036264">
    <property type="entry name" value="Bact_exopeptidase_dim_dom"/>
</dbReference>
<dbReference type="InterPro" id="IPR050072">
    <property type="entry name" value="Peptidase_M20A"/>
</dbReference>
<dbReference type="Pfam" id="PF01546">
    <property type="entry name" value="Peptidase_M20"/>
    <property type="match status" value="1"/>
</dbReference>
<dbReference type="GO" id="GO:0046872">
    <property type="term" value="F:metal ion binding"/>
    <property type="evidence" value="ECO:0007669"/>
    <property type="project" value="UniProtKB-KW"/>
</dbReference>
<dbReference type="EMBL" id="FSRG01000006">
    <property type="protein sequence ID" value="SIO27334.1"/>
    <property type="molecule type" value="Genomic_DNA"/>
</dbReference>
<name>A0A1N6I5P0_9BACT</name>
<dbReference type="InterPro" id="IPR011650">
    <property type="entry name" value="Peptidase_M20_dimer"/>
</dbReference>